<evidence type="ECO:0000256" key="8">
    <source>
        <dbReference type="ARBA" id="ARBA00023306"/>
    </source>
</evidence>
<dbReference type="OrthoDB" id="9802264at2"/>
<evidence type="ECO:0000256" key="7">
    <source>
        <dbReference type="ARBA" id="ARBA00023136"/>
    </source>
</evidence>
<comment type="subunit">
    <text evidence="9">Homodimer. Forms a membrane-associated complex with FtsX.</text>
</comment>
<dbReference type="PROSITE" id="PS50893">
    <property type="entry name" value="ABC_TRANSPORTER_2"/>
    <property type="match status" value="1"/>
</dbReference>
<dbReference type="InterPro" id="IPR005286">
    <property type="entry name" value="Cell_div_FtsE"/>
</dbReference>
<accession>A0A845RK37</accession>
<dbReference type="NCBIfam" id="TIGR02673">
    <property type="entry name" value="FtsE"/>
    <property type="match status" value="1"/>
</dbReference>
<dbReference type="FunFam" id="3.40.50.300:FF:000056">
    <property type="entry name" value="Cell division ATP-binding protein FtsE"/>
    <property type="match status" value="1"/>
</dbReference>
<keyword evidence="7 9" id="KW-0472">Membrane</keyword>
<dbReference type="Pfam" id="PF00005">
    <property type="entry name" value="ABC_tran"/>
    <property type="match status" value="1"/>
</dbReference>
<feature type="domain" description="ABC transporter" evidence="10">
    <location>
        <begin position="2"/>
        <end position="227"/>
    </location>
</feature>
<evidence type="ECO:0000313" key="13">
    <source>
        <dbReference type="Proteomes" id="UP000446348"/>
    </source>
</evidence>
<keyword evidence="6 9" id="KW-0067">ATP-binding</keyword>
<evidence type="ECO:0000256" key="6">
    <source>
        <dbReference type="ARBA" id="ARBA00022840"/>
    </source>
</evidence>
<reference evidence="11 13" key="1">
    <citation type="submission" date="2018-08" db="EMBL/GenBank/DDBJ databases">
        <title>Murine metabolic-syndrome-specific gut microbial biobank.</title>
        <authorList>
            <person name="Liu C."/>
        </authorList>
    </citation>
    <scope>NUCLEOTIDE SEQUENCE [LARGE SCALE GENOMIC DNA]</scope>
    <source>
        <strain evidence="11 13">X69</strain>
    </source>
</reference>
<evidence type="ECO:0000313" key="12">
    <source>
        <dbReference type="EMBL" id="NDO39671.1"/>
    </source>
</evidence>
<evidence type="ECO:0000256" key="5">
    <source>
        <dbReference type="ARBA" id="ARBA00022741"/>
    </source>
</evidence>
<dbReference type="SUPFAM" id="SSF52540">
    <property type="entry name" value="P-loop containing nucleoside triphosphate hydrolases"/>
    <property type="match status" value="1"/>
</dbReference>
<gene>
    <name evidence="9 11" type="primary">ftsE</name>
    <name evidence="11" type="ORF">D3Z39_13960</name>
    <name evidence="12" type="ORF">FMM72_10525</name>
</gene>
<dbReference type="EMBL" id="VIQT01000014">
    <property type="protein sequence ID" value="NDO39671.1"/>
    <property type="molecule type" value="Genomic_DNA"/>
</dbReference>
<evidence type="ECO:0000313" key="14">
    <source>
        <dbReference type="Proteomes" id="UP000462501"/>
    </source>
</evidence>
<keyword evidence="4 9" id="KW-0132">Cell division</keyword>
<dbReference type="Proteomes" id="UP000446348">
    <property type="component" value="Unassembled WGS sequence"/>
</dbReference>
<dbReference type="InterPro" id="IPR003439">
    <property type="entry name" value="ABC_transporter-like_ATP-bd"/>
</dbReference>
<evidence type="ECO:0000256" key="2">
    <source>
        <dbReference type="ARBA" id="ARBA00020019"/>
    </source>
</evidence>
<comment type="similarity">
    <text evidence="1 9">Belongs to the ABC transporter superfamily.</text>
</comment>
<dbReference type="AlphaFoldDB" id="A0A845RK37"/>
<dbReference type="GO" id="GO:0051301">
    <property type="term" value="P:cell division"/>
    <property type="evidence" value="ECO:0007669"/>
    <property type="project" value="UniProtKB-UniRule"/>
</dbReference>
<organism evidence="11 13">
    <name type="scientific">Anaerotruncus colihominis</name>
    <dbReference type="NCBI Taxonomy" id="169435"/>
    <lineage>
        <taxon>Bacteria</taxon>
        <taxon>Bacillati</taxon>
        <taxon>Bacillota</taxon>
        <taxon>Clostridia</taxon>
        <taxon>Eubacteriales</taxon>
        <taxon>Oscillospiraceae</taxon>
        <taxon>Anaerotruncus</taxon>
    </lineage>
</organism>
<dbReference type="GO" id="GO:0022857">
    <property type="term" value="F:transmembrane transporter activity"/>
    <property type="evidence" value="ECO:0007669"/>
    <property type="project" value="TreeGrafter"/>
</dbReference>
<evidence type="ECO:0000256" key="9">
    <source>
        <dbReference type="RuleBase" id="RU365094"/>
    </source>
</evidence>
<reference evidence="12 14" key="2">
    <citation type="submission" date="2019-06" db="EMBL/GenBank/DDBJ databases">
        <title>Draft genome sequences of 15 bacterial species constituting the stable defined intestinal microbiota of the GM15 gnotobiotic mouse model.</title>
        <authorList>
            <person name="Elie C."/>
            <person name="Mathieu A."/>
            <person name="Saliou A."/>
            <person name="Darnaud M."/>
            <person name="Leulier F."/>
            <person name="Tamellini A."/>
        </authorList>
    </citation>
    <scope>NUCLEOTIDE SEQUENCE [LARGE SCALE GENOMIC DNA]</scope>
    <source>
        <strain evidence="12 14">JM4-15</strain>
    </source>
</reference>
<dbReference type="InterPro" id="IPR017871">
    <property type="entry name" value="ABC_transporter-like_CS"/>
</dbReference>
<dbReference type="GO" id="GO:0016887">
    <property type="term" value="F:ATP hydrolysis activity"/>
    <property type="evidence" value="ECO:0007669"/>
    <property type="project" value="InterPro"/>
</dbReference>
<dbReference type="GO" id="GO:0005524">
    <property type="term" value="F:ATP binding"/>
    <property type="evidence" value="ECO:0007669"/>
    <property type="project" value="UniProtKB-UniRule"/>
</dbReference>
<evidence type="ECO:0000256" key="1">
    <source>
        <dbReference type="ARBA" id="ARBA00005417"/>
    </source>
</evidence>
<dbReference type="PROSITE" id="PS00211">
    <property type="entry name" value="ABC_TRANSPORTER_1"/>
    <property type="match status" value="1"/>
</dbReference>
<evidence type="ECO:0000256" key="4">
    <source>
        <dbReference type="ARBA" id="ARBA00022618"/>
    </source>
</evidence>
<evidence type="ECO:0000259" key="10">
    <source>
        <dbReference type="PROSITE" id="PS50893"/>
    </source>
</evidence>
<proteinExistence type="inferred from homology"/>
<dbReference type="InterPro" id="IPR003593">
    <property type="entry name" value="AAA+_ATPase"/>
</dbReference>
<dbReference type="InterPro" id="IPR015854">
    <property type="entry name" value="ABC_transpr_LolD-like"/>
</dbReference>
<dbReference type="Gene3D" id="3.40.50.300">
    <property type="entry name" value="P-loop containing nucleotide triphosphate hydrolases"/>
    <property type="match status" value="1"/>
</dbReference>
<comment type="function">
    <text evidence="9">Part of the ABC transporter FtsEX involved in cellular division.</text>
</comment>
<comment type="subcellular location">
    <subcellularLocation>
        <location evidence="9">Cell membrane</location>
        <topology evidence="9">Peripheral membrane protein</topology>
        <orientation evidence="9">Cytoplasmic side</orientation>
    </subcellularLocation>
</comment>
<protein>
    <recommendedName>
        <fullName evidence="2 9">Cell division ATP-binding protein FtsE</fullName>
    </recommendedName>
</protein>
<name>A0A845RK37_9FIRM</name>
<sequence length="228" mass="25555">MIEFVNVSKVYKNTGTHALNNFSLSVDRGEFVFVVGPSGAGKSTFIKLMMREEKPSSGEVYVNGQNLVRMKRRKVPYYRRTLGVVFQDFRLIPTMNVYDNVAFALRVTNVSGKEIRSRVPYILGLVGLSHKAKSLPEHLSGGEQQRVALARALVNNPPLIIADEPTGNIDPDLSFEIVDLLSEINKCGTTIVMVTHEHTLVNEFDHRVITIDEGTVISDDRNRGYYVE</sequence>
<dbReference type="EMBL" id="QXWZ01000029">
    <property type="protein sequence ID" value="NBI79947.1"/>
    <property type="molecule type" value="Genomic_DNA"/>
</dbReference>
<dbReference type="PANTHER" id="PTHR24220">
    <property type="entry name" value="IMPORT ATP-BINDING PROTEIN"/>
    <property type="match status" value="1"/>
</dbReference>
<evidence type="ECO:0000256" key="3">
    <source>
        <dbReference type="ARBA" id="ARBA00022475"/>
    </source>
</evidence>
<keyword evidence="8 9" id="KW-0131">Cell cycle</keyword>
<dbReference type="SMART" id="SM00382">
    <property type="entry name" value="AAA"/>
    <property type="match status" value="1"/>
</dbReference>
<keyword evidence="3 9" id="KW-1003">Cell membrane</keyword>
<comment type="caution">
    <text evidence="11">The sequence shown here is derived from an EMBL/GenBank/DDBJ whole genome shotgun (WGS) entry which is preliminary data.</text>
</comment>
<dbReference type="GO" id="GO:0005886">
    <property type="term" value="C:plasma membrane"/>
    <property type="evidence" value="ECO:0007669"/>
    <property type="project" value="UniProtKB-SubCell"/>
</dbReference>
<keyword evidence="5 9" id="KW-0547">Nucleotide-binding</keyword>
<dbReference type="PANTHER" id="PTHR24220:SF470">
    <property type="entry name" value="CELL DIVISION ATP-BINDING PROTEIN FTSE"/>
    <property type="match status" value="1"/>
</dbReference>
<dbReference type="RefSeq" id="WP_160210675.1">
    <property type="nucleotide sequence ID" value="NZ_CAMUSJ010000113.1"/>
</dbReference>
<dbReference type="Proteomes" id="UP000462501">
    <property type="component" value="Unassembled WGS sequence"/>
</dbReference>
<dbReference type="InterPro" id="IPR027417">
    <property type="entry name" value="P-loop_NTPase"/>
</dbReference>
<evidence type="ECO:0000313" key="11">
    <source>
        <dbReference type="EMBL" id="NBI79947.1"/>
    </source>
</evidence>